<comment type="caution">
    <text evidence="8">The sequence shown here is derived from an EMBL/GenBank/DDBJ whole genome shotgun (WGS) entry which is preliminary data.</text>
</comment>
<evidence type="ECO:0000256" key="6">
    <source>
        <dbReference type="ARBA" id="ARBA00038001"/>
    </source>
</evidence>
<proteinExistence type="inferred from homology"/>
<evidence type="ECO:0000256" key="4">
    <source>
        <dbReference type="ARBA" id="ARBA00023014"/>
    </source>
</evidence>
<gene>
    <name evidence="8" type="ORF">ETSY1_43355</name>
</gene>
<dbReference type="PANTHER" id="PTHR21496:SF0">
    <property type="entry name" value="RIESKE DOMAIN-CONTAINING PROTEIN"/>
    <property type="match status" value="1"/>
</dbReference>
<sequence length="106" mass="11839">MEDFVPVKNVSELPPGKMTWVSVEGERVLLANVEGTFYALEDVCGHQRVALSKGLLEGCEVECPLHFARFDVRTGELINGPVSDDVPTYDVRVEDDTVYVKREPND</sequence>
<dbReference type="InterPro" id="IPR036922">
    <property type="entry name" value="Rieske_2Fe-2S_sf"/>
</dbReference>
<dbReference type="PANTHER" id="PTHR21496">
    <property type="entry name" value="FERREDOXIN-RELATED"/>
    <property type="match status" value="1"/>
</dbReference>
<accession>W4L321</accession>
<evidence type="ECO:0000313" key="8">
    <source>
        <dbReference type="EMBL" id="ETW92498.1"/>
    </source>
</evidence>
<evidence type="ECO:0000256" key="3">
    <source>
        <dbReference type="ARBA" id="ARBA00023004"/>
    </source>
</evidence>
<dbReference type="GO" id="GO:0046872">
    <property type="term" value="F:metal ion binding"/>
    <property type="evidence" value="ECO:0007669"/>
    <property type="project" value="UniProtKB-KW"/>
</dbReference>
<feature type="domain" description="Rieske" evidence="7">
    <location>
        <begin position="5"/>
        <end position="100"/>
    </location>
</feature>
<dbReference type="PROSITE" id="PS51296">
    <property type="entry name" value="RIESKE"/>
    <property type="match status" value="1"/>
</dbReference>
<keyword evidence="3" id="KW-0408">Iron</keyword>
<dbReference type="Gene3D" id="2.102.10.10">
    <property type="entry name" value="Rieske [2Fe-2S] iron-sulphur domain"/>
    <property type="match status" value="1"/>
</dbReference>
<keyword evidence="2" id="KW-0479">Metal-binding</keyword>
<comment type="cofactor">
    <cofactor evidence="5">
        <name>[2Fe-2S] cluster</name>
        <dbReference type="ChEBI" id="CHEBI:190135"/>
    </cofactor>
</comment>
<keyword evidence="1" id="KW-0001">2Fe-2S</keyword>
<evidence type="ECO:0000256" key="2">
    <source>
        <dbReference type="ARBA" id="ARBA00022723"/>
    </source>
</evidence>
<evidence type="ECO:0000259" key="7">
    <source>
        <dbReference type="PROSITE" id="PS51296"/>
    </source>
</evidence>
<dbReference type="EMBL" id="AZHW01001459">
    <property type="protein sequence ID" value="ETW92498.1"/>
    <property type="molecule type" value="Genomic_DNA"/>
</dbReference>
<keyword evidence="4" id="KW-0411">Iron-sulfur</keyword>
<dbReference type="AlphaFoldDB" id="W4L321"/>
<dbReference type="CDD" id="cd03528">
    <property type="entry name" value="Rieske_RO_ferredoxin"/>
    <property type="match status" value="1"/>
</dbReference>
<dbReference type="InterPro" id="IPR017941">
    <property type="entry name" value="Rieske_2Fe-2S"/>
</dbReference>
<evidence type="ECO:0000256" key="5">
    <source>
        <dbReference type="ARBA" id="ARBA00034078"/>
    </source>
</evidence>
<protein>
    <recommendedName>
        <fullName evidence="7">Rieske domain-containing protein</fullName>
    </recommendedName>
</protein>
<dbReference type="SUPFAM" id="SSF50022">
    <property type="entry name" value="ISP domain"/>
    <property type="match status" value="1"/>
</dbReference>
<name>W4L321_ENTF1</name>
<evidence type="ECO:0000313" key="9">
    <source>
        <dbReference type="Proteomes" id="UP000019141"/>
    </source>
</evidence>
<dbReference type="Pfam" id="PF00355">
    <property type="entry name" value="Rieske"/>
    <property type="match status" value="1"/>
</dbReference>
<comment type="similarity">
    <text evidence="6">Belongs to the bacterial ring-hydroxylating dioxygenase ferredoxin component family.</text>
</comment>
<dbReference type="Proteomes" id="UP000019141">
    <property type="component" value="Unassembled WGS sequence"/>
</dbReference>
<dbReference type="GO" id="GO:0051537">
    <property type="term" value="F:2 iron, 2 sulfur cluster binding"/>
    <property type="evidence" value="ECO:0007669"/>
    <property type="project" value="UniProtKB-KW"/>
</dbReference>
<keyword evidence="9" id="KW-1185">Reference proteome</keyword>
<organism evidence="8 9">
    <name type="scientific">Entotheonella factor</name>
    <dbReference type="NCBI Taxonomy" id="1429438"/>
    <lineage>
        <taxon>Bacteria</taxon>
        <taxon>Pseudomonadati</taxon>
        <taxon>Nitrospinota/Tectimicrobiota group</taxon>
        <taxon>Candidatus Tectimicrobiota</taxon>
        <taxon>Candidatus Entotheonellia</taxon>
        <taxon>Candidatus Entotheonellales</taxon>
        <taxon>Candidatus Entotheonellaceae</taxon>
        <taxon>Candidatus Entotheonella</taxon>
    </lineage>
</organism>
<evidence type="ECO:0000256" key="1">
    <source>
        <dbReference type="ARBA" id="ARBA00022714"/>
    </source>
</evidence>
<dbReference type="HOGENOM" id="CLU_055690_5_2_7"/>
<reference evidence="8 9" key="1">
    <citation type="journal article" date="2014" name="Nature">
        <title>An environmental bacterial taxon with a large and distinct metabolic repertoire.</title>
        <authorList>
            <person name="Wilson M.C."/>
            <person name="Mori T."/>
            <person name="Ruckert C."/>
            <person name="Uria A.R."/>
            <person name="Helf M.J."/>
            <person name="Takada K."/>
            <person name="Gernert C."/>
            <person name="Steffens U.A."/>
            <person name="Heycke N."/>
            <person name="Schmitt S."/>
            <person name="Rinke C."/>
            <person name="Helfrich E.J."/>
            <person name="Brachmann A.O."/>
            <person name="Gurgui C."/>
            <person name="Wakimoto T."/>
            <person name="Kracht M."/>
            <person name="Crusemann M."/>
            <person name="Hentschel U."/>
            <person name="Abe I."/>
            <person name="Matsunaga S."/>
            <person name="Kalinowski J."/>
            <person name="Takeyama H."/>
            <person name="Piel J."/>
        </authorList>
    </citation>
    <scope>NUCLEOTIDE SEQUENCE [LARGE SCALE GENOMIC DNA]</scope>
    <source>
        <strain evidence="9">TSY1</strain>
    </source>
</reference>